<evidence type="ECO:0000256" key="1">
    <source>
        <dbReference type="ARBA" id="ARBA00004141"/>
    </source>
</evidence>
<dbReference type="GO" id="GO:0016020">
    <property type="term" value="C:membrane"/>
    <property type="evidence" value="ECO:0007669"/>
    <property type="project" value="UniProtKB-SubCell"/>
</dbReference>
<feature type="transmembrane region" description="Helical" evidence="6">
    <location>
        <begin position="597"/>
        <end position="619"/>
    </location>
</feature>
<evidence type="ECO:0008006" key="9">
    <source>
        <dbReference type="Google" id="ProtNLM"/>
    </source>
</evidence>
<feature type="transmembrane region" description="Helical" evidence="6">
    <location>
        <begin position="250"/>
        <end position="273"/>
    </location>
</feature>
<evidence type="ECO:0000256" key="2">
    <source>
        <dbReference type="ARBA" id="ARBA00022692"/>
    </source>
</evidence>
<feature type="transmembrane region" description="Helical" evidence="6">
    <location>
        <begin position="418"/>
        <end position="444"/>
    </location>
</feature>
<feature type="transmembrane region" description="Helical" evidence="6">
    <location>
        <begin position="562"/>
        <end position="585"/>
    </location>
</feature>
<name>A0A165Q6E5_9AGAM</name>
<dbReference type="Proteomes" id="UP000076761">
    <property type="component" value="Unassembled WGS sequence"/>
</dbReference>
<accession>A0A165Q6E5</accession>
<keyword evidence="4 6" id="KW-0472">Membrane</keyword>
<sequence>MSSDLLSAVSEADPLLGGQRKKKKPFYRARPLWLVPFAVTASIVRGMTLAPRVQVFTQLSCSALYDHHYNHTLSSNLSPHSTPSVHNLSLSHLYLDPAGPHLDRSSFQYLSGDEAIVAFEDDDGDDDDPRKMPSKRCLSDPAVQSRAARLQSMMTVIMGTLSALTTGWWGHFGEQHGRTRVLAFSTLGLFLTDLTFILVSTPHTPFSGHGHKLLIVAPFIEGLLGGWSTLQGTTTAYVSDCTSDGSRSHIFSRFTGVFYLGFAAGPAIGAFLIRHPIFTSIFNRSTPDAALHPVPSVTNVFWVAICCSFINLLLTLFVFPESLSADKKRQAREKKAAKKAMDLAAGKAGGMIGFFRDFLKPLAVFLPKKMEVEPGKIRTNWDLTFLACALFGYFLSTGIFQIKYLYAGHVYGWGAEELSYYISFAGGSRAVNLLLVMPFVIALFKPKPKPAKASAPGTVATTPAAVKKSRKPTLPQLMHEISFDLVLVRLSFAMDVLSHALVSLSPINDTWMSQAMFVGFSNLSSFASGIVPAVQSLALCIMQVQAHGQTESASSEMGSGQLFGAMASLQAIGQMILGPMIFATIYSETVAVFPKAIFTSAASILVVSLALILMVRPAAELKAKRKAKRARLDADIERGRSRVSKDLSRGMRHEDVSSLLQSGSSE</sequence>
<dbReference type="InParanoid" id="A0A165Q6E5"/>
<feature type="region of interest" description="Disordered" evidence="5">
    <location>
        <begin position="642"/>
        <end position="666"/>
    </location>
</feature>
<feature type="transmembrane region" description="Helical" evidence="6">
    <location>
        <begin position="383"/>
        <end position="406"/>
    </location>
</feature>
<organism evidence="7 8">
    <name type="scientific">Neolentinus lepideus HHB14362 ss-1</name>
    <dbReference type="NCBI Taxonomy" id="1314782"/>
    <lineage>
        <taxon>Eukaryota</taxon>
        <taxon>Fungi</taxon>
        <taxon>Dikarya</taxon>
        <taxon>Basidiomycota</taxon>
        <taxon>Agaricomycotina</taxon>
        <taxon>Agaricomycetes</taxon>
        <taxon>Gloeophyllales</taxon>
        <taxon>Gloeophyllaceae</taxon>
        <taxon>Neolentinus</taxon>
    </lineage>
</organism>
<evidence type="ECO:0000256" key="3">
    <source>
        <dbReference type="ARBA" id="ARBA00022989"/>
    </source>
</evidence>
<feature type="transmembrane region" description="Helical" evidence="6">
    <location>
        <begin position="213"/>
        <end position="238"/>
    </location>
</feature>
<dbReference type="PANTHER" id="PTHR23507">
    <property type="entry name" value="ZGC:174356"/>
    <property type="match status" value="1"/>
</dbReference>
<keyword evidence="2 6" id="KW-0812">Transmembrane</keyword>
<feature type="compositionally biased region" description="Basic and acidic residues" evidence="5">
    <location>
        <begin position="642"/>
        <end position="656"/>
    </location>
</feature>
<protein>
    <recommendedName>
        <fullName evidence="9">MFS general substrate transporter</fullName>
    </recommendedName>
</protein>
<reference evidence="7 8" key="1">
    <citation type="journal article" date="2016" name="Mol. Biol. Evol.">
        <title>Comparative Genomics of Early-Diverging Mushroom-Forming Fungi Provides Insights into the Origins of Lignocellulose Decay Capabilities.</title>
        <authorList>
            <person name="Nagy L.G."/>
            <person name="Riley R."/>
            <person name="Tritt A."/>
            <person name="Adam C."/>
            <person name="Daum C."/>
            <person name="Floudas D."/>
            <person name="Sun H."/>
            <person name="Yadav J.S."/>
            <person name="Pangilinan J."/>
            <person name="Larsson K.H."/>
            <person name="Matsuura K."/>
            <person name="Barry K."/>
            <person name="Labutti K."/>
            <person name="Kuo R."/>
            <person name="Ohm R.A."/>
            <person name="Bhattacharya S.S."/>
            <person name="Shirouzu T."/>
            <person name="Yoshinaga Y."/>
            <person name="Martin F.M."/>
            <person name="Grigoriev I.V."/>
            <person name="Hibbett D.S."/>
        </authorList>
    </citation>
    <scope>NUCLEOTIDE SEQUENCE [LARGE SCALE GENOMIC DNA]</scope>
    <source>
        <strain evidence="7 8">HHB14362 ss-1</strain>
    </source>
</reference>
<dbReference type="InterPro" id="IPR011701">
    <property type="entry name" value="MFS"/>
</dbReference>
<dbReference type="GO" id="GO:0022857">
    <property type="term" value="F:transmembrane transporter activity"/>
    <property type="evidence" value="ECO:0007669"/>
    <property type="project" value="InterPro"/>
</dbReference>
<feature type="transmembrane region" description="Helical" evidence="6">
    <location>
        <begin position="300"/>
        <end position="319"/>
    </location>
</feature>
<keyword evidence="3 6" id="KW-1133">Transmembrane helix</keyword>
<dbReference type="InterPro" id="IPR036259">
    <property type="entry name" value="MFS_trans_sf"/>
</dbReference>
<comment type="subcellular location">
    <subcellularLocation>
        <location evidence="1">Membrane</location>
        <topology evidence="1">Multi-pass membrane protein</topology>
    </subcellularLocation>
</comment>
<dbReference type="SUPFAM" id="SSF103473">
    <property type="entry name" value="MFS general substrate transporter"/>
    <property type="match status" value="1"/>
</dbReference>
<feature type="transmembrane region" description="Helical" evidence="6">
    <location>
        <begin position="150"/>
        <end position="169"/>
    </location>
</feature>
<dbReference type="PANTHER" id="PTHR23507:SF1">
    <property type="entry name" value="FI18259P1-RELATED"/>
    <property type="match status" value="1"/>
</dbReference>
<evidence type="ECO:0000313" key="8">
    <source>
        <dbReference type="Proteomes" id="UP000076761"/>
    </source>
</evidence>
<keyword evidence="8" id="KW-1185">Reference proteome</keyword>
<dbReference type="FunCoup" id="A0A165Q6E5">
    <property type="interactions" value="24"/>
</dbReference>
<proteinExistence type="predicted"/>
<gene>
    <name evidence="7" type="ORF">NEOLEDRAFT_1072510</name>
</gene>
<evidence type="ECO:0000256" key="4">
    <source>
        <dbReference type="ARBA" id="ARBA00023136"/>
    </source>
</evidence>
<dbReference type="AlphaFoldDB" id="A0A165Q6E5"/>
<evidence type="ECO:0000256" key="6">
    <source>
        <dbReference type="SAM" id="Phobius"/>
    </source>
</evidence>
<dbReference type="OrthoDB" id="3026777at2759"/>
<dbReference type="Gene3D" id="1.20.1250.20">
    <property type="entry name" value="MFS general substrate transporter like domains"/>
    <property type="match status" value="1"/>
</dbReference>
<dbReference type="Pfam" id="PF07690">
    <property type="entry name" value="MFS_1"/>
    <property type="match status" value="1"/>
</dbReference>
<dbReference type="EMBL" id="KV425600">
    <property type="protein sequence ID" value="KZT21980.1"/>
    <property type="molecule type" value="Genomic_DNA"/>
</dbReference>
<feature type="transmembrane region" description="Helical" evidence="6">
    <location>
        <begin position="477"/>
        <end position="497"/>
    </location>
</feature>
<evidence type="ECO:0000313" key="7">
    <source>
        <dbReference type="EMBL" id="KZT21980.1"/>
    </source>
</evidence>
<feature type="transmembrane region" description="Helical" evidence="6">
    <location>
        <begin position="181"/>
        <end position="201"/>
    </location>
</feature>
<evidence type="ECO:0000256" key="5">
    <source>
        <dbReference type="SAM" id="MobiDB-lite"/>
    </source>
</evidence>
<feature type="transmembrane region" description="Helical" evidence="6">
    <location>
        <begin position="517"/>
        <end position="541"/>
    </location>
</feature>